<organism evidence="1 2">
    <name type="scientific">Candidatus Electrothrix communis</name>
    <dbReference type="NCBI Taxonomy" id="1859133"/>
    <lineage>
        <taxon>Bacteria</taxon>
        <taxon>Pseudomonadati</taxon>
        <taxon>Thermodesulfobacteriota</taxon>
        <taxon>Desulfobulbia</taxon>
        <taxon>Desulfobulbales</taxon>
        <taxon>Desulfobulbaceae</taxon>
        <taxon>Candidatus Electrothrix</taxon>
    </lineage>
</organism>
<dbReference type="EMBL" id="MTKP01000096">
    <property type="protein sequence ID" value="RWX48929.1"/>
    <property type="molecule type" value="Genomic_DNA"/>
</dbReference>
<protein>
    <submittedName>
        <fullName evidence="1">Uncharacterized protein</fullName>
    </submittedName>
</protein>
<accession>A0A3S3RBN5</accession>
<evidence type="ECO:0000313" key="2">
    <source>
        <dbReference type="Proteomes" id="UP000288086"/>
    </source>
</evidence>
<gene>
    <name evidence="1" type="ORF">VT98_10962</name>
</gene>
<keyword evidence="2" id="KW-1185">Reference proteome</keyword>
<dbReference type="AlphaFoldDB" id="A0A3S3RBN5"/>
<name>A0A3S3RBN5_9BACT</name>
<proteinExistence type="predicted"/>
<reference evidence="1 2" key="1">
    <citation type="submission" date="2017-01" db="EMBL/GenBank/DDBJ databases">
        <title>The cable genome- insights into the physiology and evolution of filamentous bacteria capable of sulfide oxidation via long distance electron transfer.</title>
        <authorList>
            <person name="Schreiber L."/>
            <person name="Bjerg J.T."/>
            <person name="Boggild A."/>
            <person name="Van De Vossenberg J."/>
            <person name="Meysman F."/>
            <person name="Nielsen L.P."/>
            <person name="Schramm A."/>
            <person name="Kjeldsen K.U."/>
        </authorList>
    </citation>
    <scope>NUCLEOTIDE SEQUENCE [LARGE SCALE GENOMIC DNA]</scope>
    <source>
        <strain evidence="1">A1</strain>
    </source>
</reference>
<dbReference type="Proteomes" id="UP000288086">
    <property type="component" value="Unassembled WGS sequence"/>
</dbReference>
<comment type="caution">
    <text evidence="1">The sequence shown here is derived from an EMBL/GenBank/DDBJ whole genome shotgun (WGS) entry which is preliminary data.</text>
</comment>
<sequence length="98" mass="11291">MLDLGFFKRMNDSTAIRLVTKYWSLWRKPCGHLLEKQLSSGDTEVFLLFCLVSSRISVFSGEKPKDLLLQADKRLCQEKGGAEGDRLSVKRFIRNRNP</sequence>
<evidence type="ECO:0000313" key="1">
    <source>
        <dbReference type="EMBL" id="RWX48929.1"/>
    </source>
</evidence>